<keyword evidence="3" id="KW-1185">Reference proteome</keyword>
<evidence type="ECO:0000313" key="2">
    <source>
        <dbReference type="EMBL" id="KAL0579724.1"/>
    </source>
</evidence>
<reference evidence="2 3" key="1">
    <citation type="submission" date="2024-02" db="EMBL/GenBank/DDBJ databases">
        <title>A draft genome for the cacao thread blight pathogen Marasmius crinis-equi.</title>
        <authorList>
            <person name="Cohen S.P."/>
            <person name="Baruah I.K."/>
            <person name="Amoako-Attah I."/>
            <person name="Bukari Y."/>
            <person name="Meinhardt L.W."/>
            <person name="Bailey B.A."/>
        </authorList>
    </citation>
    <scope>NUCLEOTIDE SEQUENCE [LARGE SCALE GENOMIC DNA]</scope>
    <source>
        <strain evidence="2 3">GH-76</strain>
    </source>
</reference>
<sequence>MFLLNRYLPFIDTFLSIDVYFRSMSPGECLARTTAMLWFMYIGITLSEVILMLRTYALWERRRSILLTLCFTAVALMTPGLFFLQKEIQSFRYAPSDQPGCLLTDASNIVFISYIMLLAGETIVAGLTLVKGYQHLRRTRSPWVVQLYQDGILFYVYLLTLSLGNIITSVVNPEMGPWLSSPQRTLHSLLSTRVLFLLFRGQRTSAQDHEHRTTAFSLTSSAVVSADLMDDPSMEWELGKPRLRHPG</sequence>
<keyword evidence="1" id="KW-0472">Membrane</keyword>
<evidence type="ECO:0000313" key="3">
    <source>
        <dbReference type="Proteomes" id="UP001465976"/>
    </source>
</evidence>
<name>A0ABR3FW33_9AGAR</name>
<keyword evidence="1" id="KW-1133">Transmembrane helix</keyword>
<gene>
    <name evidence="2" type="ORF">V5O48_002288</name>
</gene>
<evidence type="ECO:0000256" key="1">
    <source>
        <dbReference type="SAM" id="Phobius"/>
    </source>
</evidence>
<keyword evidence="1" id="KW-0812">Transmembrane</keyword>
<feature type="transmembrane region" description="Helical" evidence="1">
    <location>
        <begin position="109"/>
        <end position="130"/>
    </location>
</feature>
<organism evidence="2 3">
    <name type="scientific">Marasmius crinis-equi</name>
    <dbReference type="NCBI Taxonomy" id="585013"/>
    <lineage>
        <taxon>Eukaryota</taxon>
        <taxon>Fungi</taxon>
        <taxon>Dikarya</taxon>
        <taxon>Basidiomycota</taxon>
        <taxon>Agaricomycotina</taxon>
        <taxon>Agaricomycetes</taxon>
        <taxon>Agaricomycetidae</taxon>
        <taxon>Agaricales</taxon>
        <taxon>Marasmiineae</taxon>
        <taxon>Marasmiaceae</taxon>
        <taxon>Marasmius</taxon>
    </lineage>
</organism>
<proteinExistence type="predicted"/>
<protein>
    <submittedName>
        <fullName evidence="2">Uncharacterized protein</fullName>
    </submittedName>
</protein>
<feature type="transmembrane region" description="Helical" evidence="1">
    <location>
        <begin position="35"/>
        <end position="53"/>
    </location>
</feature>
<accession>A0ABR3FW33</accession>
<dbReference type="Proteomes" id="UP001465976">
    <property type="component" value="Unassembled WGS sequence"/>
</dbReference>
<feature type="transmembrane region" description="Helical" evidence="1">
    <location>
        <begin position="151"/>
        <end position="171"/>
    </location>
</feature>
<feature type="transmembrane region" description="Helical" evidence="1">
    <location>
        <begin position="65"/>
        <end position="84"/>
    </location>
</feature>
<dbReference type="EMBL" id="JBAHYK010000050">
    <property type="protein sequence ID" value="KAL0579724.1"/>
    <property type="molecule type" value="Genomic_DNA"/>
</dbReference>
<comment type="caution">
    <text evidence="2">The sequence shown here is derived from an EMBL/GenBank/DDBJ whole genome shotgun (WGS) entry which is preliminary data.</text>
</comment>